<protein>
    <submittedName>
        <fullName evidence="2">Uncharacterized protein</fullName>
    </submittedName>
</protein>
<evidence type="ECO:0000313" key="2">
    <source>
        <dbReference type="EMBL" id="CAH2088933.1"/>
    </source>
</evidence>
<accession>A0AAU9TPH7</accession>
<gene>
    <name evidence="2" type="ORF">EEDITHA_LOCUS5042</name>
</gene>
<evidence type="ECO:0000313" key="3">
    <source>
        <dbReference type="Proteomes" id="UP001153954"/>
    </source>
</evidence>
<dbReference type="AlphaFoldDB" id="A0AAU9TPH7"/>
<reference evidence="2" key="1">
    <citation type="submission" date="2022-03" db="EMBL/GenBank/DDBJ databases">
        <authorList>
            <person name="Tunstrom K."/>
        </authorList>
    </citation>
    <scope>NUCLEOTIDE SEQUENCE</scope>
</reference>
<dbReference type="EMBL" id="CAKOGL010000007">
    <property type="protein sequence ID" value="CAH2088933.1"/>
    <property type="molecule type" value="Genomic_DNA"/>
</dbReference>
<evidence type="ECO:0000256" key="1">
    <source>
        <dbReference type="SAM" id="MobiDB-lite"/>
    </source>
</evidence>
<proteinExistence type="predicted"/>
<feature type="compositionally biased region" description="Basic and acidic residues" evidence="1">
    <location>
        <begin position="49"/>
        <end position="60"/>
    </location>
</feature>
<name>A0AAU9TPH7_EUPED</name>
<sequence length="147" mass="17702">MPRRKRGGDPDSSAAKRRKQKEYRRNKTEEEHEARLQNQRTRMTTLRSRKSEERKENKSIEESRILKDNLYYLLLRPYYYIYCWLAGKRTSDVSEKENVESTPCTFTEPPLKKARYDEIVKNIKIKEYTVRSTRQDTNPILRLLNAL</sequence>
<dbReference type="Proteomes" id="UP001153954">
    <property type="component" value="Unassembled WGS sequence"/>
</dbReference>
<feature type="compositionally biased region" description="Polar residues" evidence="1">
    <location>
        <begin position="36"/>
        <end position="46"/>
    </location>
</feature>
<feature type="compositionally biased region" description="Basic and acidic residues" evidence="1">
    <location>
        <begin position="23"/>
        <end position="35"/>
    </location>
</feature>
<organism evidence="2 3">
    <name type="scientific">Euphydryas editha</name>
    <name type="common">Edith's checkerspot</name>
    <dbReference type="NCBI Taxonomy" id="104508"/>
    <lineage>
        <taxon>Eukaryota</taxon>
        <taxon>Metazoa</taxon>
        <taxon>Ecdysozoa</taxon>
        <taxon>Arthropoda</taxon>
        <taxon>Hexapoda</taxon>
        <taxon>Insecta</taxon>
        <taxon>Pterygota</taxon>
        <taxon>Neoptera</taxon>
        <taxon>Endopterygota</taxon>
        <taxon>Lepidoptera</taxon>
        <taxon>Glossata</taxon>
        <taxon>Ditrysia</taxon>
        <taxon>Papilionoidea</taxon>
        <taxon>Nymphalidae</taxon>
        <taxon>Nymphalinae</taxon>
        <taxon>Euphydryas</taxon>
    </lineage>
</organism>
<feature type="region of interest" description="Disordered" evidence="1">
    <location>
        <begin position="1"/>
        <end position="60"/>
    </location>
</feature>
<comment type="caution">
    <text evidence="2">The sequence shown here is derived from an EMBL/GenBank/DDBJ whole genome shotgun (WGS) entry which is preliminary data.</text>
</comment>
<keyword evidence="3" id="KW-1185">Reference proteome</keyword>